<evidence type="ECO:0000313" key="2">
    <source>
        <dbReference type="Proteomes" id="UP000757435"/>
    </source>
</evidence>
<reference evidence="1" key="2">
    <citation type="journal article" date="2022" name="Microbiol. Resour. Announc.">
        <title>Metagenome Sequencing to Explore Phylogenomics of Terrestrial Cyanobacteria.</title>
        <authorList>
            <person name="Ward R.D."/>
            <person name="Stajich J.E."/>
            <person name="Johansen J.R."/>
            <person name="Huntemann M."/>
            <person name="Clum A."/>
            <person name="Foster B."/>
            <person name="Foster B."/>
            <person name="Roux S."/>
            <person name="Palaniappan K."/>
            <person name="Varghese N."/>
            <person name="Mukherjee S."/>
            <person name="Reddy T.B.K."/>
            <person name="Daum C."/>
            <person name="Copeland A."/>
            <person name="Chen I.A."/>
            <person name="Ivanova N.N."/>
            <person name="Kyrpides N.C."/>
            <person name="Shapiro N."/>
            <person name="Eloe-Fadrosh E.A."/>
            <person name="Pietrasiak N."/>
        </authorList>
    </citation>
    <scope>NUCLEOTIDE SEQUENCE</scope>
    <source>
        <strain evidence="1">UHER 2000/2452</strain>
    </source>
</reference>
<name>A0A951QGE5_9CYAN</name>
<protein>
    <submittedName>
        <fullName evidence="1">Uncharacterized protein</fullName>
    </submittedName>
</protein>
<dbReference type="EMBL" id="JAHHHD010000035">
    <property type="protein sequence ID" value="MBW4661366.1"/>
    <property type="molecule type" value="Genomic_DNA"/>
</dbReference>
<organism evidence="1 2">
    <name type="scientific">Drouetiella hepatica Uher 2000/2452</name>
    <dbReference type="NCBI Taxonomy" id="904376"/>
    <lineage>
        <taxon>Bacteria</taxon>
        <taxon>Bacillati</taxon>
        <taxon>Cyanobacteriota</taxon>
        <taxon>Cyanophyceae</taxon>
        <taxon>Oculatellales</taxon>
        <taxon>Oculatellaceae</taxon>
        <taxon>Drouetiella</taxon>
    </lineage>
</organism>
<proteinExistence type="predicted"/>
<dbReference type="AlphaFoldDB" id="A0A951QGE5"/>
<gene>
    <name evidence="1" type="ORF">KME15_22050</name>
</gene>
<comment type="caution">
    <text evidence="1">The sequence shown here is derived from an EMBL/GenBank/DDBJ whole genome shotgun (WGS) entry which is preliminary data.</text>
</comment>
<reference evidence="1" key="1">
    <citation type="submission" date="2021-05" db="EMBL/GenBank/DDBJ databases">
        <authorList>
            <person name="Pietrasiak N."/>
            <person name="Ward R."/>
            <person name="Stajich J.E."/>
            <person name="Kurbessoian T."/>
        </authorList>
    </citation>
    <scope>NUCLEOTIDE SEQUENCE</scope>
    <source>
        <strain evidence="1">UHER 2000/2452</strain>
    </source>
</reference>
<accession>A0A951QGE5</accession>
<dbReference type="Proteomes" id="UP000757435">
    <property type="component" value="Unassembled WGS sequence"/>
</dbReference>
<sequence length="63" mass="7243">MKYVHLTDAQFYQLCINNSELKIKRAAREVLEFMPASLLPGEARHNVFAVFWIIHQLPAASQS</sequence>
<evidence type="ECO:0000313" key="1">
    <source>
        <dbReference type="EMBL" id="MBW4661366.1"/>
    </source>
</evidence>